<proteinExistence type="predicted"/>
<sequence>MITSCPDTELEHISTSIINFPIDVGYIHSPAVKEQRIMLSVANLKRYLLTDGHKLVKWSFNTFLSRFCRTQKDTKTSFGPIEKALLGFLTSCLSFLEATNNRYAWIDTPAMYFILAVGTLFETAKEVYQELPNQTVSILALVSDDIPICMIAAFHRYLISQLANTGNPITTMTVESGQVDSATLISNFGRSIWDALFRRHESLVRDSIMDLLDSYLIILDGNFASDQSLLETGDSMLVDKEQDIGRFTLGYILALPMISELVTDVNDVFDLWLSKVAFVPDGVVMKHALDIAVVVDTVVYDHRLNLQHLLPVNGASIMDSFLPSLTNSGISPPSIDLVDEWILPILDPALHQNQAKSPREAYQLKIPVFFLKLALLKDDTIQTALDLLIKMMSHLPVTTINTLDISTNTNRYLLLTMIATAETKWSAFFSTMLEQLFSKAMALNITGNDDDVSKVEIIFGNLAILSDERPADQTKIKIDLPPISSSLHQSFADYISSHCRQVMLLFINHPSINCRAMGYRVLSNSKFWQQDHQLQPTDTSAICKLLCDSWFRSLKNRYNLAPDDDDGDDGTGPDEKPDVGLVELQNLITQYCSHGTASSTMIDVVLDSILNGSLETFPRSDLSLDSHFKTSSLLGRFTQNNSSSGARFGQSPLGIPRYIPNIRILESDVNFKDKIYRGNIERTAAILHEVIYKEPAGEDSLLTIIQRRFPILSPPSLETYDQALPHQIPYAHDITNGGAFKDHPVLFLILDKCLAIDREPFMPLVRSVFIYFITFWNMDEVASKPSSLYFATQLEETLHLLRWMEWMIPSSLRDVSAMLPSVSGGDVGAILYKVIWPCTRRFYDTSGPPTREPIDAADPLVGRCMQEVQAIYQQRTDALEGFRVGEVYRTK</sequence>
<dbReference type="EMBL" id="LT554414">
    <property type="protein sequence ID" value="SAM04594.1"/>
    <property type="molecule type" value="Genomic_DNA"/>
</dbReference>
<keyword evidence="2" id="KW-1185">Reference proteome</keyword>
<dbReference type="OrthoDB" id="69088at2759"/>
<dbReference type="InParanoid" id="A0A168QFU1"/>
<dbReference type="AlphaFoldDB" id="A0A168QFU1"/>
<name>A0A168QFU1_ABSGL</name>
<accession>A0A168QFU1</accession>
<dbReference type="STRING" id="4829.A0A168QFU1"/>
<organism evidence="1">
    <name type="scientific">Absidia glauca</name>
    <name type="common">Pin mould</name>
    <dbReference type="NCBI Taxonomy" id="4829"/>
    <lineage>
        <taxon>Eukaryota</taxon>
        <taxon>Fungi</taxon>
        <taxon>Fungi incertae sedis</taxon>
        <taxon>Mucoromycota</taxon>
        <taxon>Mucoromycotina</taxon>
        <taxon>Mucoromycetes</taxon>
        <taxon>Mucorales</taxon>
        <taxon>Cunninghamellaceae</taxon>
        <taxon>Absidia</taxon>
    </lineage>
</organism>
<protein>
    <submittedName>
        <fullName evidence="1">Uncharacterized protein</fullName>
    </submittedName>
</protein>
<evidence type="ECO:0000313" key="2">
    <source>
        <dbReference type="Proteomes" id="UP000078561"/>
    </source>
</evidence>
<reference evidence="1" key="1">
    <citation type="submission" date="2016-04" db="EMBL/GenBank/DDBJ databases">
        <authorList>
            <person name="Evans L.H."/>
            <person name="Alamgir A."/>
            <person name="Owens N."/>
            <person name="Weber N.D."/>
            <person name="Virtaneva K."/>
            <person name="Barbian K."/>
            <person name="Babar A."/>
            <person name="Rosenke K."/>
        </authorList>
    </citation>
    <scope>NUCLEOTIDE SEQUENCE [LARGE SCALE GENOMIC DNA]</scope>
    <source>
        <strain evidence="1">CBS 101.48</strain>
    </source>
</reference>
<evidence type="ECO:0000313" key="1">
    <source>
        <dbReference type="EMBL" id="SAM04594.1"/>
    </source>
</evidence>
<dbReference type="Proteomes" id="UP000078561">
    <property type="component" value="Unassembled WGS sequence"/>
</dbReference>
<gene>
    <name evidence="1" type="primary">ABSGL_10460.1 scaffold 12026</name>
</gene>
<dbReference type="OMA" id="MECRAMG"/>